<evidence type="ECO:0000256" key="1">
    <source>
        <dbReference type="ARBA" id="ARBA00004123"/>
    </source>
</evidence>
<accession>A0AAN7EFW5</accession>
<dbReference type="InterPro" id="IPR003441">
    <property type="entry name" value="NAC-dom"/>
</dbReference>
<evidence type="ECO:0000256" key="8">
    <source>
        <dbReference type="ARBA" id="ARBA00023159"/>
    </source>
</evidence>
<name>A0AAN7EFW5_QUERU</name>
<keyword evidence="6" id="KW-0238">DNA-binding</keyword>
<evidence type="ECO:0000256" key="9">
    <source>
        <dbReference type="ARBA" id="ARBA00023163"/>
    </source>
</evidence>
<evidence type="ECO:0000256" key="7">
    <source>
        <dbReference type="ARBA" id="ARBA00023136"/>
    </source>
</evidence>
<proteinExistence type="predicted"/>
<dbReference type="EMBL" id="JAXUIC010000009">
    <property type="protein sequence ID" value="KAK4570978.1"/>
    <property type="molecule type" value="Genomic_DNA"/>
</dbReference>
<evidence type="ECO:0000256" key="3">
    <source>
        <dbReference type="ARBA" id="ARBA00022692"/>
    </source>
</evidence>
<dbReference type="Proteomes" id="UP001324115">
    <property type="component" value="Unassembled WGS sequence"/>
</dbReference>
<sequence length="505" mass="56665">MDDPDLHSLPGFRFSPTDEELIDDYLKPKITGKDNKPTRRLPVIDICKYEPWDLPSFARIPTKDKEWYYFTEQSLRHKKGNSKNRSTEKGYWKPTGTDRKIMSGGKVIGMKKTLVYQDYHLGRSPNGEGTKYVIHEYRTTKEFDGKHPSQKDLVLIRLFDNREKSAKGGPAVSLDTTFCIEETKSKSSLAPVSPALEVQAETKKQEAEMTSSEDGFNVDKMMSDATETVQFKNDNYNYHDAYVAEKQKAEMTSSEVMGPSFSDDFNVEKYLNMFSPSAFDFNAVKMMFDATAPVQFKNDNFNSEVDFNVEENLNKFCFTPPDDSPSSLPPITPDVSAQSMLVPASVSPELGCEADNYPRCCPAESSDGITSSTIPPIEYNGYYTYVSKKEMAEIASDEVEAGLNMFPVTPQPLGWNMLSPLHSHMQASLGSSCISYPFTNDLNSGHWGVHYQSGSNESAPNISKSGDLMPYNLDDCFRYNSSSQNNLAFDDETHENMVSIKDNGS</sequence>
<reference evidence="12 13" key="1">
    <citation type="journal article" date="2023" name="G3 (Bethesda)">
        <title>A haplotype-resolved chromosome-scale genome for Quercus rubra L. provides insights into the genetics of adaptive traits for red oak species.</title>
        <authorList>
            <person name="Kapoor B."/>
            <person name="Jenkins J."/>
            <person name="Schmutz J."/>
            <person name="Zhebentyayeva T."/>
            <person name="Kuelheim C."/>
            <person name="Coggeshall M."/>
            <person name="Heim C."/>
            <person name="Lasky J.R."/>
            <person name="Leites L."/>
            <person name="Islam-Faridi N."/>
            <person name="Romero-Severson J."/>
            <person name="DeLeo V.L."/>
            <person name="Lucas S.M."/>
            <person name="Lazic D."/>
            <person name="Gailing O."/>
            <person name="Carlson J."/>
            <person name="Staton M."/>
        </authorList>
    </citation>
    <scope>NUCLEOTIDE SEQUENCE [LARGE SCALE GENOMIC DNA]</scope>
    <source>
        <strain evidence="12">Pseudo-F2</strain>
    </source>
</reference>
<gene>
    <name evidence="12" type="ORF">RGQ29_029726</name>
</gene>
<keyword evidence="9" id="KW-0804">Transcription</keyword>
<dbReference type="GO" id="GO:0000976">
    <property type="term" value="F:transcription cis-regulatory region binding"/>
    <property type="evidence" value="ECO:0007669"/>
    <property type="project" value="UniProtKB-ARBA"/>
</dbReference>
<evidence type="ECO:0000256" key="2">
    <source>
        <dbReference type="ARBA" id="ARBA00004167"/>
    </source>
</evidence>
<comment type="caution">
    <text evidence="12">The sequence shown here is derived from an EMBL/GenBank/DDBJ whole genome shotgun (WGS) entry which is preliminary data.</text>
</comment>
<keyword evidence="8" id="KW-0010">Activator</keyword>
<evidence type="ECO:0000256" key="6">
    <source>
        <dbReference type="ARBA" id="ARBA00023125"/>
    </source>
</evidence>
<dbReference type="PANTHER" id="PTHR31744:SF216">
    <property type="entry name" value="NAC TRANSCRIPTION FACTOR"/>
    <property type="match status" value="1"/>
</dbReference>
<keyword evidence="10" id="KW-0539">Nucleus</keyword>
<keyword evidence="5" id="KW-0805">Transcription regulation</keyword>
<evidence type="ECO:0000259" key="11">
    <source>
        <dbReference type="PROSITE" id="PS51005"/>
    </source>
</evidence>
<evidence type="ECO:0000256" key="4">
    <source>
        <dbReference type="ARBA" id="ARBA00022989"/>
    </source>
</evidence>
<keyword evidence="13" id="KW-1185">Reference proteome</keyword>
<keyword evidence="3" id="KW-0812">Transmembrane</keyword>
<dbReference type="Gene3D" id="2.170.150.80">
    <property type="entry name" value="NAC domain"/>
    <property type="match status" value="1"/>
</dbReference>
<dbReference type="Pfam" id="PF02365">
    <property type="entry name" value="NAM"/>
    <property type="match status" value="1"/>
</dbReference>
<protein>
    <recommendedName>
        <fullName evidence="11">NAC domain-containing protein</fullName>
    </recommendedName>
</protein>
<dbReference type="PROSITE" id="PS51005">
    <property type="entry name" value="NAC"/>
    <property type="match status" value="1"/>
</dbReference>
<feature type="domain" description="NAC" evidence="11">
    <location>
        <begin position="8"/>
        <end position="161"/>
    </location>
</feature>
<evidence type="ECO:0000256" key="10">
    <source>
        <dbReference type="ARBA" id="ARBA00023242"/>
    </source>
</evidence>
<keyword evidence="7" id="KW-0472">Membrane</keyword>
<evidence type="ECO:0000313" key="13">
    <source>
        <dbReference type="Proteomes" id="UP001324115"/>
    </source>
</evidence>
<organism evidence="12 13">
    <name type="scientific">Quercus rubra</name>
    <name type="common">Northern red oak</name>
    <name type="synonym">Quercus borealis</name>
    <dbReference type="NCBI Taxonomy" id="3512"/>
    <lineage>
        <taxon>Eukaryota</taxon>
        <taxon>Viridiplantae</taxon>
        <taxon>Streptophyta</taxon>
        <taxon>Embryophyta</taxon>
        <taxon>Tracheophyta</taxon>
        <taxon>Spermatophyta</taxon>
        <taxon>Magnoliopsida</taxon>
        <taxon>eudicotyledons</taxon>
        <taxon>Gunneridae</taxon>
        <taxon>Pentapetalae</taxon>
        <taxon>rosids</taxon>
        <taxon>fabids</taxon>
        <taxon>Fagales</taxon>
        <taxon>Fagaceae</taxon>
        <taxon>Quercus</taxon>
    </lineage>
</organism>
<dbReference type="SUPFAM" id="SSF101941">
    <property type="entry name" value="NAC domain"/>
    <property type="match status" value="1"/>
</dbReference>
<evidence type="ECO:0000313" key="12">
    <source>
        <dbReference type="EMBL" id="KAK4570978.1"/>
    </source>
</evidence>
<keyword evidence="4" id="KW-1133">Transmembrane helix</keyword>
<comment type="subcellular location">
    <subcellularLocation>
        <location evidence="2">Membrane</location>
        <topology evidence="2">Single-pass membrane protein</topology>
    </subcellularLocation>
    <subcellularLocation>
        <location evidence="1">Nucleus</location>
    </subcellularLocation>
</comment>
<dbReference type="GO" id="GO:0005634">
    <property type="term" value="C:nucleus"/>
    <property type="evidence" value="ECO:0007669"/>
    <property type="project" value="UniProtKB-SubCell"/>
</dbReference>
<dbReference type="AlphaFoldDB" id="A0AAN7EFW5"/>
<dbReference type="InterPro" id="IPR036093">
    <property type="entry name" value="NAC_dom_sf"/>
</dbReference>
<dbReference type="PANTHER" id="PTHR31744">
    <property type="entry name" value="PROTEIN CUP-SHAPED COTYLEDON 2-RELATED"/>
    <property type="match status" value="1"/>
</dbReference>
<dbReference type="GO" id="GO:0006355">
    <property type="term" value="P:regulation of DNA-templated transcription"/>
    <property type="evidence" value="ECO:0007669"/>
    <property type="project" value="InterPro"/>
</dbReference>
<evidence type="ECO:0000256" key="5">
    <source>
        <dbReference type="ARBA" id="ARBA00023015"/>
    </source>
</evidence>
<dbReference type="GO" id="GO:0016020">
    <property type="term" value="C:membrane"/>
    <property type="evidence" value="ECO:0007669"/>
    <property type="project" value="UniProtKB-SubCell"/>
</dbReference>